<evidence type="ECO:0000259" key="1">
    <source>
        <dbReference type="SMART" id="SM00198"/>
    </source>
</evidence>
<dbReference type="GeneID" id="106662648"/>
<feature type="domain" description="SCP" evidence="1">
    <location>
        <begin position="135"/>
        <end position="266"/>
    </location>
</feature>
<dbReference type="PANTHER" id="PTHR10334">
    <property type="entry name" value="CYSTEINE-RICH SECRETORY PROTEIN-RELATED"/>
    <property type="match status" value="1"/>
</dbReference>
<dbReference type="CDD" id="cd05382">
    <property type="entry name" value="CAP_GAPR1-like"/>
    <property type="match status" value="1"/>
</dbReference>
<reference evidence="2" key="1">
    <citation type="submission" date="2022-01" db="UniProtKB">
        <authorList>
            <consortium name="EnsemblMetazoa"/>
        </authorList>
    </citation>
    <scope>IDENTIFICATION</scope>
</reference>
<sequence>MNRSKKKGISARVRFPLSEPDMFRIPSLMAMNSKTKSTARSQERKDSVSVKNTSFELVKQPRMNSTDMKRFCAANMDVLQATSYFPKPRAVANRMLDYKSPERLVGIHEKRTCNAFDLVDISAPESVSSSVDMTPFQAEMLSIHNKLRLSHNAPSLKLDKDLCLIAMKRAAFLAASGKQDEAEDEGRNVFVFTKLKRPTEAREACESWYKEGKKYQYDVQKNFNAHNRHFTQMIWAETSLLGAGMAKGNGKTYIVAIYVPKGNVSGKYSFNVFKPSSSEKVLFN</sequence>
<protein>
    <recommendedName>
        <fullName evidence="1">SCP domain-containing protein</fullName>
    </recommendedName>
</protein>
<evidence type="ECO:0000313" key="3">
    <source>
        <dbReference type="Proteomes" id="UP000494040"/>
    </source>
</evidence>
<dbReference type="AlphaFoldDB" id="A0A8I6RBY6"/>
<accession>A0A8I6RBY6</accession>
<dbReference type="KEGG" id="clec:106662648"/>
<dbReference type="PRINTS" id="PR00837">
    <property type="entry name" value="V5TPXLIKE"/>
</dbReference>
<dbReference type="Pfam" id="PF00188">
    <property type="entry name" value="CAP"/>
    <property type="match status" value="1"/>
</dbReference>
<dbReference type="InterPro" id="IPR034113">
    <property type="entry name" value="SCP_GAPR1-like"/>
</dbReference>
<dbReference type="SMART" id="SM00198">
    <property type="entry name" value="SCP"/>
    <property type="match status" value="1"/>
</dbReference>
<dbReference type="InterPro" id="IPR001283">
    <property type="entry name" value="CRISP-related"/>
</dbReference>
<dbReference type="Gene3D" id="3.40.33.10">
    <property type="entry name" value="CAP"/>
    <property type="match status" value="1"/>
</dbReference>
<dbReference type="InterPro" id="IPR014044">
    <property type="entry name" value="CAP_dom"/>
</dbReference>
<name>A0A8I6RBY6_CIMLE</name>
<dbReference type="SUPFAM" id="SSF55797">
    <property type="entry name" value="PR-1-like"/>
    <property type="match status" value="1"/>
</dbReference>
<evidence type="ECO:0000313" key="2">
    <source>
        <dbReference type="EnsemblMetazoa" id="XP_014242358.1"/>
    </source>
</evidence>
<dbReference type="RefSeq" id="XP_014242358.1">
    <property type="nucleotide sequence ID" value="XM_014386872.2"/>
</dbReference>
<dbReference type="Proteomes" id="UP000494040">
    <property type="component" value="Unassembled WGS sequence"/>
</dbReference>
<dbReference type="InterPro" id="IPR035940">
    <property type="entry name" value="CAP_sf"/>
</dbReference>
<dbReference type="GO" id="GO:0005576">
    <property type="term" value="C:extracellular region"/>
    <property type="evidence" value="ECO:0007669"/>
    <property type="project" value="UniProtKB-SubCell"/>
</dbReference>
<keyword evidence="3" id="KW-1185">Reference proteome</keyword>
<dbReference type="EnsemblMetazoa" id="XM_014386872.2">
    <property type="protein sequence ID" value="XP_014242358.1"/>
    <property type="gene ID" value="LOC106662648"/>
</dbReference>
<organism evidence="2 3">
    <name type="scientific">Cimex lectularius</name>
    <name type="common">Bed bug</name>
    <name type="synonym">Acanthia lectularia</name>
    <dbReference type="NCBI Taxonomy" id="79782"/>
    <lineage>
        <taxon>Eukaryota</taxon>
        <taxon>Metazoa</taxon>
        <taxon>Ecdysozoa</taxon>
        <taxon>Arthropoda</taxon>
        <taxon>Hexapoda</taxon>
        <taxon>Insecta</taxon>
        <taxon>Pterygota</taxon>
        <taxon>Neoptera</taxon>
        <taxon>Paraneoptera</taxon>
        <taxon>Hemiptera</taxon>
        <taxon>Heteroptera</taxon>
        <taxon>Panheteroptera</taxon>
        <taxon>Cimicomorpha</taxon>
        <taxon>Cimicidae</taxon>
        <taxon>Cimex</taxon>
    </lineage>
</organism>
<proteinExistence type="predicted"/>
<dbReference type="OrthoDB" id="337038at2759"/>